<comment type="similarity">
    <text evidence="1 4">Belongs to the aldehyde dehydrogenase family.</text>
</comment>
<dbReference type="GO" id="GO:0004777">
    <property type="term" value="F:succinate-semialdehyde dehydrogenase (NAD+) activity"/>
    <property type="evidence" value="ECO:0007669"/>
    <property type="project" value="TreeGrafter"/>
</dbReference>
<evidence type="ECO:0000313" key="6">
    <source>
        <dbReference type="EMBL" id="MBB5016063.1"/>
    </source>
</evidence>
<dbReference type="RefSeq" id="WP_183948737.1">
    <property type="nucleotide sequence ID" value="NZ_JACHHX010000014.1"/>
</dbReference>
<dbReference type="InterPro" id="IPR016163">
    <property type="entry name" value="Ald_DH_C"/>
</dbReference>
<dbReference type="EC" id="1.2.1.79" evidence="6"/>
<dbReference type="InterPro" id="IPR015590">
    <property type="entry name" value="Aldehyde_DH_dom"/>
</dbReference>
<evidence type="ECO:0000256" key="3">
    <source>
        <dbReference type="PROSITE-ProRule" id="PRU10007"/>
    </source>
</evidence>
<gene>
    <name evidence="6" type="ORF">HNQ58_001973</name>
</gene>
<protein>
    <submittedName>
        <fullName evidence="6">Succinate-semialdehyde dehydrogenase/glutarate-semialdehyde dehydrogenase</fullName>
        <ecNumber evidence="6">1.2.1.16</ecNumber>
        <ecNumber evidence="6">1.2.1.20</ecNumber>
        <ecNumber evidence="6">1.2.1.79</ecNumber>
    </submittedName>
</protein>
<dbReference type="FunFam" id="3.40.309.10:FF:000004">
    <property type="entry name" value="Succinate-semialdehyde dehydrogenase I"/>
    <property type="match status" value="1"/>
</dbReference>
<evidence type="ECO:0000256" key="4">
    <source>
        <dbReference type="RuleBase" id="RU003345"/>
    </source>
</evidence>
<evidence type="ECO:0000313" key="7">
    <source>
        <dbReference type="Proteomes" id="UP000519004"/>
    </source>
</evidence>
<organism evidence="6 7">
    <name type="scientific">Rehaibacterium terrae</name>
    <dbReference type="NCBI Taxonomy" id="1341696"/>
    <lineage>
        <taxon>Bacteria</taxon>
        <taxon>Pseudomonadati</taxon>
        <taxon>Pseudomonadota</taxon>
        <taxon>Gammaproteobacteria</taxon>
        <taxon>Lysobacterales</taxon>
        <taxon>Lysobacteraceae</taxon>
        <taxon>Rehaibacterium</taxon>
    </lineage>
</organism>
<dbReference type="NCBIfam" id="TIGR01780">
    <property type="entry name" value="SSADH"/>
    <property type="match status" value="1"/>
</dbReference>
<dbReference type="SUPFAM" id="SSF53720">
    <property type="entry name" value="ALDH-like"/>
    <property type="match status" value="1"/>
</dbReference>
<dbReference type="InterPro" id="IPR050740">
    <property type="entry name" value="Aldehyde_DH_Superfamily"/>
</dbReference>
<dbReference type="EC" id="1.2.1.16" evidence="6"/>
<accession>A0A7W7Y1B6</accession>
<sequence>MTLDAPDLLQTRLFIDGAWRDARAGKRFRVDDPASGDTVAEVADAGAADAADAIAAAEHALPGWRALSATERGTLLLRWWRLIDEHAEDLARLMTREQGKPLAEARAEVSYGNGFVRWFAEEARRVYGDIIPAPAGDRRVLALKQPVGVVAAITPWNFPVAMITRKIAPALAAGCTVVVKPPELTPLCALALAELARRAGFPAGVLNMVTTSDAPAIGEVFTTDPRVRKLSFTGSTAVGKRLMAACAGTVKKVSLELGGNAPFIVFDDADLDAAVRGLIACKFRNAGQTCISANRVLVQDGIYDRFVALLCDQVAALTVGNGFDEGVRIGPLITERAREKVERLVADAVAKGARIRLGGRALPELGTRFYAPTVLENVDPAMALSCEEIFGPVIPLQRFASEDEAIARANATPYGLAAYFYAQGQARTWRVAEALDYGLVGANEAVISNEMAPFGGMKESGIGREGSKYGIAEFLEIKYVCLGGLG</sequence>
<dbReference type="InterPro" id="IPR010102">
    <property type="entry name" value="Succ_semiAld_DH"/>
</dbReference>
<evidence type="ECO:0000256" key="1">
    <source>
        <dbReference type="ARBA" id="ARBA00009986"/>
    </source>
</evidence>
<comment type="caution">
    <text evidence="6">The sequence shown here is derived from an EMBL/GenBank/DDBJ whole genome shotgun (WGS) entry which is preliminary data.</text>
</comment>
<dbReference type="Proteomes" id="UP000519004">
    <property type="component" value="Unassembled WGS sequence"/>
</dbReference>
<name>A0A7W7Y1B6_9GAMM</name>
<dbReference type="EMBL" id="JACHHX010000014">
    <property type="protein sequence ID" value="MBB5016063.1"/>
    <property type="molecule type" value="Genomic_DNA"/>
</dbReference>
<dbReference type="EC" id="1.2.1.20" evidence="6"/>
<evidence type="ECO:0000259" key="5">
    <source>
        <dbReference type="Pfam" id="PF00171"/>
    </source>
</evidence>
<dbReference type="GO" id="GO:0102810">
    <property type="term" value="F:glutarate-semialdehyde dehydrogenase (NADP+) activity"/>
    <property type="evidence" value="ECO:0007669"/>
    <property type="project" value="UniProtKB-EC"/>
</dbReference>
<dbReference type="GO" id="GO:0009450">
    <property type="term" value="P:gamma-aminobutyric acid catabolic process"/>
    <property type="evidence" value="ECO:0007669"/>
    <property type="project" value="InterPro"/>
</dbReference>
<dbReference type="GO" id="GO:0036243">
    <property type="term" value="F:succinate-semialdehyde dehydrogenase (NADP+) activity"/>
    <property type="evidence" value="ECO:0007669"/>
    <property type="project" value="UniProtKB-EC"/>
</dbReference>
<dbReference type="PANTHER" id="PTHR43353">
    <property type="entry name" value="SUCCINATE-SEMIALDEHYDE DEHYDROGENASE, MITOCHONDRIAL"/>
    <property type="match status" value="1"/>
</dbReference>
<dbReference type="Pfam" id="PF00171">
    <property type="entry name" value="Aldedh"/>
    <property type="match status" value="1"/>
</dbReference>
<dbReference type="Gene3D" id="3.40.605.10">
    <property type="entry name" value="Aldehyde Dehydrogenase, Chain A, domain 1"/>
    <property type="match status" value="1"/>
</dbReference>
<proteinExistence type="inferred from homology"/>
<evidence type="ECO:0000256" key="2">
    <source>
        <dbReference type="ARBA" id="ARBA00023002"/>
    </source>
</evidence>
<dbReference type="PROSITE" id="PS00687">
    <property type="entry name" value="ALDEHYDE_DEHYDR_GLU"/>
    <property type="match status" value="1"/>
</dbReference>
<keyword evidence="7" id="KW-1185">Reference proteome</keyword>
<dbReference type="AlphaFoldDB" id="A0A7W7Y1B6"/>
<dbReference type="InterPro" id="IPR016161">
    <property type="entry name" value="Ald_DH/histidinol_DH"/>
</dbReference>
<dbReference type="InterPro" id="IPR016162">
    <property type="entry name" value="Ald_DH_N"/>
</dbReference>
<keyword evidence="2 4" id="KW-0560">Oxidoreductase</keyword>
<dbReference type="InterPro" id="IPR029510">
    <property type="entry name" value="Ald_DH_CS_GLU"/>
</dbReference>
<feature type="domain" description="Aldehyde dehydrogenase" evidence="5">
    <location>
        <begin position="19"/>
        <end position="480"/>
    </location>
</feature>
<dbReference type="FunFam" id="3.40.605.10:FF:000005">
    <property type="entry name" value="Succinate-semialdehyde dehydrogenase I"/>
    <property type="match status" value="1"/>
</dbReference>
<feature type="active site" evidence="3">
    <location>
        <position position="256"/>
    </location>
</feature>
<dbReference type="Gene3D" id="3.40.309.10">
    <property type="entry name" value="Aldehyde Dehydrogenase, Chain A, domain 2"/>
    <property type="match status" value="1"/>
</dbReference>
<dbReference type="CDD" id="cd07103">
    <property type="entry name" value="ALDH_F5_SSADH_GabD"/>
    <property type="match status" value="1"/>
</dbReference>
<reference evidence="6 7" key="1">
    <citation type="submission" date="2020-08" db="EMBL/GenBank/DDBJ databases">
        <title>Genomic Encyclopedia of Type Strains, Phase IV (KMG-IV): sequencing the most valuable type-strain genomes for metagenomic binning, comparative biology and taxonomic classification.</title>
        <authorList>
            <person name="Goeker M."/>
        </authorList>
    </citation>
    <scope>NUCLEOTIDE SEQUENCE [LARGE SCALE GENOMIC DNA]</scope>
    <source>
        <strain evidence="6 7">DSM 25897</strain>
    </source>
</reference>
<dbReference type="PANTHER" id="PTHR43353:SF5">
    <property type="entry name" value="SUCCINATE-SEMIALDEHYDE DEHYDROGENASE, MITOCHONDRIAL"/>
    <property type="match status" value="1"/>
</dbReference>